<comment type="caution">
    <text evidence="1">The sequence shown here is derived from an EMBL/GenBank/DDBJ whole genome shotgun (WGS) entry which is preliminary data.</text>
</comment>
<dbReference type="Proteomes" id="UP000620559">
    <property type="component" value="Unassembled WGS sequence"/>
</dbReference>
<dbReference type="AlphaFoldDB" id="A0A8J7F979"/>
<organism evidence="1 2">
    <name type="scientific">Plectonema cf. radiosum LEGE 06105</name>
    <dbReference type="NCBI Taxonomy" id="945769"/>
    <lineage>
        <taxon>Bacteria</taxon>
        <taxon>Bacillati</taxon>
        <taxon>Cyanobacteriota</taxon>
        <taxon>Cyanophyceae</taxon>
        <taxon>Oscillatoriophycideae</taxon>
        <taxon>Oscillatoriales</taxon>
        <taxon>Microcoleaceae</taxon>
        <taxon>Plectonema</taxon>
    </lineage>
</organism>
<protein>
    <submittedName>
        <fullName evidence="1">Uncharacterized protein</fullName>
    </submittedName>
</protein>
<accession>A0A8J7F979</accession>
<evidence type="ECO:0000313" key="2">
    <source>
        <dbReference type="Proteomes" id="UP000620559"/>
    </source>
</evidence>
<dbReference type="RefSeq" id="WP_193921227.1">
    <property type="nucleotide sequence ID" value="NZ_JADEWL010000045.1"/>
</dbReference>
<keyword evidence="2" id="KW-1185">Reference proteome</keyword>
<proteinExistence type="predicted"/>
<evidence type="ECO:0000313" key="1">
    <source>
        <dbReference type="EMBL" id="MBE9213919.1"/>
    </source>
</evidence>
<name>A0A8J7F979_9CYAN</name>
<reference evidence="1" key="1">
    <citation type="submission" date="2020-10" db="EMBL/GenBank/DDBJ databases">
        <authorList>
            <person name="Castelo-Branco R."/>
            <person name="Eusebio N."/>
            <person name="Adriana R."/>
            <person name="Vieira A."/>
            <person name="Brugerolle De Fraissinette N."/>
            <person name="Rezende De Castro R."/>
            <person name="Schneider M.P."/>
            <person name="Vasconcelos V."/>
            <person name="Leao P.N."/>
        </authorList>
    </citation>
    <scope>NUCLEOTIDE SEQUENCE</scope>
    <source>
        <strain evidence="1">LEGE 06105</strain>
    </source>
</reference>
<dbReference type="EMBL" id="JADEWL010000045">
    <property type="protein sequence ID" value="MBE9213919.1"/>
    <property type="molecule type" value="Genomic_DNA"/>
</dbReference>
<gene>
    <name evidence="1" type="ORF">IQ247_14800</name>
</gene>
<sequence length="110" mass="12689">MRTTTNLLPKMREQVSKLYSPEVQIKIEQERDEAKKKAFVTQRKYYDDYLHQLEIQNLQGILEKMKPLEAELNRAIQSLDNSIQSVNNAVNIISGIQSVSSIVARIVPIF</sequence>